<organism evidence="2 3">
    <name type="scientific">Methylocaldum marinum</name>
    <dbReference type="NCBI Taxonomy" id="1432792"/>
    <lineage>
        <taxon>Bacteria</taxon>
        <taxon>Pseudomonadati</taxon>
        <taxon>Pseudomonadota</taxon>
        <taxon>Gammaproteobacteria</taxon>
        <taxon>Methylococcales</taxon>
        <taxon>Methylococcaceae</taxon>
        <taxon>Methylocaldum</taxon>
    </lineage>
</organism>
<feature type="chain" id="PRO_5012606171" evidence="1">
    <location>
        <begin position="28"/>
        <end position="245"/>
    </location>
</feature>
<dbReference type="RefSeq" id="WP_119628147.1">
    <property type="nucleotide sequence ID" value="NZ_AP017928.1"/>
</dbReference>
<dbReference type="Proteomes" id="UP000266313">
    <property type="component" value="Chromosome"/>
</dbReference>
<evidence type="ECO:0000256" key="1">
    <source>
        <dbReference type="SAM" id="SignalP"/>
    </source>
</evidence>
<dbReference type="EMBL" id="AP017928">
    <property type="protein sequence ID" value="BBA32333.1"/>
    <property type="molecule type" value="Genomic_DNA"/>
</dbReference>
<feature type="signal peptide" evidence="1">
    <location>
        <begin position="1"/>
        <end position="27"/>
    </location>
</feature>
<gene>
    <name evidence="2" type="ORF">sS8_0365</name>
</gene>
<dbReference type="InterPro" id="IPR022472">
    <property type="entry name" value="VPLPA-CTERM"/>
</dbReference>
<name>A0A286P3W1_9GAMM</name>
<keyword evidence="3" id="KW-1185">Reference proteome</keyword>
<reference evidence="2 3" key="1">
    <citation type="submission" date="2016-12" db="EMBL/GenBank/DDBJ databases">
        <title>Genome sequencing of Methylocaldum marinum.</title>
        <authorList>
            <person name="Takeuchi M."/>
            <person name="Kamagata Y."/>
            <person name="Hiraoka S."/>
            <person name="Oshima K."/>
            <person name="Hattori M."/>
            <person name="Iwasaki W."/>
        </authorList>
    </citation>
    <scope>NUCLEOTIDE SEQUENCE [LARGE SCALE GENOMIC DNA]</scope>
    <source>
        <strain evidence="2 3">S8</strain>
    </source>
</reference>
<dbReference type="KEGG" id="mmai:sS8_0365"/>
<protein>
    <submittedName>
        <fullName evidence="2">Uncharacterized protein</fullName>
    </submittedName>
</protein>
<accession>A0A286P3W1</accession>
<keyword evidence="1" id="KW-0732">Signal</keyword>
<evidence type="ECO:0000313" key="2">
    <source>
        <dbReference type="EMBL" id="BBA32333.1"/>
    </source>
</evidence>
<dbReference type="AlphaFoldDB" id="A0A286P3W1"/>
<sequence length="245" mass="25053">MKPLFHSHKLSAALVALSLSTGQTALAASAFSSDATLTYTIQSIANLSNPGDLSGLEILGYFEQADASSYAATTGDGAITADNPTIGPVAVGTSFSRTFAVSGNASDGTATSSHLGLFRLDFNNLGSDSYAIELALDFELNASAGGQTADTDIFLDFYRTDSSDGSSTGFAFVNASVFGLQNATMADSSGPLLFNLGANASAGLHADVWINGNLQASPVPLPAAVWLFATGLLAFSGARKRKTAD</sequence>
<dbReference type="OrthoDB" id="7057323at2"/>
<dbReference type="NCBIfam" id="TIGR03370">
    <property type="entry name" value="VPLPA-CTERM"/>
    <property type="match status" value="1"/>
</dbReference>
<evidence type="ECO:0000313" key="3">
    <source>
        <dbReference type="Proteomes" id="UP000266313"/>
    </source>
</evidence>
<proteinExistence type="predicted"/>